<sequence>MASYFDNLQRNYTDVSIMEDEYIEFNSNKLFRLTWLMSFKVIYGNIEFNGFNLFNRFILDAVLTKIHIPEKLVNEQVSFTEAYSVTLKPLHGMLVQPRAPNYVLIVIYIYDVLI</sequence>
<dbReference type="Proteomes" id="UP000233469">
    <property type="component" value="Unassembled WGS sequence"/>
</dbReference>
<gene>
    <name evidence="1" type="ORF">RhiirC2_781321</name>
</gene>
<dbReference type="VEuPathDB" id="FungiDB:RhiirFUN_014028"/>
<reference evidence="1 2" key="1">
    <citation type="submission" date="2016-04" db="EMBL/GenBank/DDBJ databases">
        <title>Genome analyses suggest a sexual origin of heterokaryosis in a supposedly ancient asexual fungus.</title>
        <authorList>
            <person name="Ropars J."/>
            <person name="Sedzielewska K."/>
            <person name="Noel J."/>
            <person name="Charron P."/>
            <person name="Farinelli L."/>
            <person name="Marton T."/>
            <person name="Kruger M."/>
            <person name="Pelin A."/>
            <person name="Brachmann A."/>
            <person name="Corradi N."/>
        </authorList>
    </citation>
    <scope>NUCLEOTIDE SEQUENCE [LARGE SCALE GENOMIC DNA]</scope>
    <source>
        <strain evidence="1 2">C2</strain>
    </source>
</reference>
<evidence type="ECO:0000313" key="1">
    <source>
        <dbReference type="EMBL" id="PKK69183.1"/>
    </source>
</evidence>
<comment type="caution">
    <text evidence="1">The sequence shown here is derived from an EMBL/GenBank/DDBJ whole genome shotgun (WGS) entry which is preliminary data.</text>
</comment>
<name>A0A2N1N5J2_9GLOM</name>
<accession>A0A2N1N5J2</accession>
<dbReference type="EMBL" id="LLXL01000756">
    <property type="protein sequence ID" value="PKK69183.1"/>
    <property type="molecule type" value="Genomic_DNA"/>
</dbReference>
<protein>
    <submittedName>
        <fullName evidence="1">Uncharacterized protein</fullName>
    </submittedName>
</protein>
<proteinExistence type="predicted"/>
<evidence type="ECO:0000313" key="2">
    <source>
        <dbReference type="Proteomes" id="UP000233469"/>
    </source>
</evidence>
<organism evidence="1 2">
    <name type="scientific">Rhizophagus irregularis</name>
    <dbReference type="NCBI Taxonomy" id="588596"/>
    <lineage>
        <taxon>Eukaryota</taxon>
        <taxon>Fungi</taxon>
        <taxon>Fungi incertae sedis</taxon>
        <taxon>Mucoromycota</taxon>
        <taxon>Glomeromycotina</taxon>
        <taxon>Glomeromycetes</taxon>
        <taxon>Glomerales</taxon>
        <taxon>Glomeraceae</taxon>
        <taxon>Rhizophagus</taxon>
    </lineage>
</organism>
<dbReference type="AlphaFoldDB" id="A0A2N1N5J2"/>
<dbReference type="VEuPathDB" id="FungiDB:FUN_016009"/>
<reference evidence="1 2" key="2">
    <citation type="submission" date="2017-10" db="EMBL/GenBank/DDBJ databases">
        <title>Extensive intraspecific genome diversity in a model arbuscular mycorrhizal fungus.</title>
        <authorList>
            <person name="Chen E.C.H."/>
            <person name="Morin E."/>
            <person name="Baudet D."/>
            <person name="Noel J."/>
            <person name="Ndikumana S."/>
            <person name="Charron P."/>
            <person name="St-Onge C."/>
            <person name="Giorgi J."/>
            <person name="Grigoriev I.V."/>
            <person name="Roux C."/>
            <person name="Martin F.M."/>
            <person name="Corradi N."/>
        </authorList>
    </citation>
    <scope>NUCLEOTIDE SEQUENCE [LARGE SCALE GENOMIC DNA]</scope>
    <source>
        <strain evidence="1 2">C2</strain>
    </source>
</reference>
<dbReference type="VEuPathDB" id="FungiDB:RhiirA1_473938"/>